<keyword evidence="7" id="KW-0276">Fatty acid metabolism</keyword>
<dbReference type="Proteomes" id="UP001497382">
    <property type="component" value="Unassembled WGS sequence"/>
</dbReference>
<dbReference type="SUPFAM" id="SSF56801">
    <property type="entry name" value="Acetyl-CoA synthetase-like"/>
    <property type="match status" value="2"/>
</dbReference>
<keyword evidence="7" id="KW-0443">Lipid metabolism</keyword>
<dbReference type="EC" id="6.2.1.16" evidence="2 7"/>
<accession>A0AAV2BH10</accession>
<keyword evidence="8" id="KW-1133">Transmembrane helix</keyword>
<dbReference type="Gene3D" id="3.40.50.12780">
    <property type="entry name" value="N-terminal domain of ligase-like"/>
    <property type="match status" value="1"/>
</dbReference>
<evidence type="ECO:0000256" key="4">
    <source>
        <dbReference type="ARBA" id="ARBA00022598"/>
    </source>
</evidence>
<dbReference type="InterPro" id="IPR000873">
    <property type="entry name" value="AMP-dep_synth/lig_dom"/>
</dbReference>
<keyword evidence="8" id="KW-0812">Transmembrane</keyword>
<feature type="domain" description="Acetyl-coenzyme A synthetase N-terminal" evidence="10">
    <location>
        <begin position="108"/>
        <end position="165"/>
    </location>
</feature>
<feature type="domain" description="AMP-dependent synthetase/ligase" evidence="9">
    <location>
        <begin position="169"/>
        <end position="559"/>
    </location>
</feature>
<keyword evidence="6 7" id="KW-0067">ATP-binding</keyword>
<evidence type="ECO:0000256" key="2">
    <source>
        <dbReference type="ARBA" id="ARBA00012988"/>
    </source>
</evidence>
<comment type="function">
    <text evidence="7">Converts acetoacetate to acetoacetyl-CoA in the cytosol.</text>
</comment>
<dbReference type="GO" id="GO:0006631">
    <property type="term" value="P:fatty acid metabolic process"/>
    <property type="evidence" value="ECO:0007669"/>
    <property type="project" value="UniProtKB-UniRule"/>
</dbReference>
<evidence type="ECO:0000256" key="8">
    <source>
        <dbReference type="SAM" id="Phobius"/>
    </source>
</evidence>
<dbReference type="PANTHER" id="PTHR42921:SF1">
    <property type="entry name" value="ACETOACETYL-COA SYNTHETASE"/>
    <property type="match status" value="1"/>
</dbReference>
<evidence type="ECO:0000259" key="10">
    <source>
        <dbReference type="Pfam" id="PF16177"/>
    </source>
</evidence>
<comment type="similarity">
    <text evidence="1 7">Belongs to the ATP-dependent AMP-binding enzyme family.</text>
</comment>
<dbReference type="EMBL" id="CAXIEN010000372">
    <property type="protein sequence ID" value="CAL1295523.1"/>
    <property type="molecule type" value="Genomic_DNA"/>
</dbReference>
<gene>
    <name evidence="11" type="ORF">LARSCL_LOCUS19310</name>
</gene>
<keyword evidence="5 7" id="KW-0547">Nucleotide-binding</keyword>
<keyword evidence="7" id="KW-0963">Cytoplasm</keyword>
<dbReference type="PANTHER" id="PTHR42921">
    <property type="entry name" value="ACETOACETYL-COA SYNTHETASE"/>
    <property type="match status" value="1"/>
</dbReference>
<evidence type="ECO:0000313" key="12">
    <source>
        <dbReference type="Proteomes" id="UP001497382"/>
    </source>
</evidence>
<dbReference type="PROSITE" id="PS00455">
    <property type="entry name" value="AMP_BINDING"/>
    <property type="match status" value="1"/>
</dbReference>
<dbReference type="InterPro" id="IPR020845">
    <property type="entry name" value="AMP-binding_CS"/>
</dbReference>
<evidence type="ECO:0000256" key="1">
    <source>
        <dbReference type="ARBA" id="ARBA00006432"/>
    </source>
</evidence>
<keyword evidence="8" id="KW-0472">Membrane</keyword>
<dbReference type="AlphaFoldDB" id="A0AAV2BH10"/>
<comment type="catalytic activity">
    <reaction evidence="7">
        <text>acetoacetate + ATP + CoA = acetoacetyl-CoA + AMP + diphosphate</text>
        <dbReference type="Rhea" id="RHEA:16117"/>
        <dbReference type="ChEBI" id="CHEBI:13705"/>
        <dbReference type="ChEBI" id="CHEBI:30616"/>
        <dbReference type="ChEBI" id="CHEBI:33019"/>
        <dbReference type="ChEBI" id="CHEBI:57286"/>
        <dbReference type="ChEBI" id="CHEBI:57287"/>
        <dbReference type="ChEBI" id="CHEBI:456215"/>
        <dbReference type="EC" id="6.2.1.16"/>
    </reaction>
</comment>
<dbReference type="GO" id="GO:0030729">
    <property type="term" value="F:acetoacetate-CoA ligase activity"/>
    <property type="evidence" value="ECO:0007669"/>
    <property type="project" value="UniProtKB-UniRule"/>
</dbReference>
<dbReference type="Pfam" id="PF00501">
    <property type="entry name" value="AMP-binding"/>
    <property type="match status" value="1"/>
</dbReference>
<name>A0AAV2BH10_9ARAC</name>
<proteinExistence type="inferred from homology"/>
<evidence type="ECO:0000256" key="5">
    <source>
        <dbReference type="ARBA" id="ARBA00022741"/>
    </source>
</evidence>
<protein>
    <recommendedName>
        <fullName evidence="3 7">Acetoacetyl-CoA synthetase</fullName>
        <ecNumber evidence="2 7">6.2.1.16</ecNumber>
    </recommendedName>
</protein>
<organism evidence="11 12">
    <name type="scientific">Larinioides sclopetarius</name>
    <dbReference type="NCBI Taxonomy" id="280406"/>
    <lineage>
        <taxon>Eukaryota</taxon>
        <taxon>Metazoa</taxon>
        <taxon>Ecdysozoa</taxon>
        <taxon>Arthropoda</taxon>
        <taxon>Chelicerata</taxon>
        <taxon>Arachnida</taxon>
        <taxon>Araneae</taxon>
        <taxon>Araneomorphae</taxon>
        <taxon>Entelegynae</taxon>
        <taxon>Araneoidea</taxon>
        <taxon>Araneidae</taxon>
        <taxon>Larinioides</taxon>
    </lineage>
</organism>
<evidence type="ECO:0000256" key="6">
    <source>
        <dbReference type="ARBA" id="ARBA00022840"/>
    </source>
</evidence>
<feature type="transmembrane region" description="Helical" evidence="8">
    <location>
        <begin position="225"/>
        <end position="246"/>
    </location>
</feature>
<comment type="subcellular location">
    <subcellularLocation>
        <location evidence="7">Cytoplasm</location>
        <location evidence="7">Cytosol</location>
    </subcellularLocation>
</comment>
<dbReference type="GO" id="GO:0005829">
    <property type="term" value="C:cytosol"/>
    <property type="evidence" value="ECO:0007669"/>
    <property type="project" value="UniProtKB-SubCell"/>
</dbReference>
<reference evidence="11 12" key="1">
    <citation type="submission" date="2024-04" db="EMBL/GenBank/DDBJ databases">
        <authorList>
            <person name="Rising A."/>
            <person name="Reimegard J."/>
            <person name="Sonavane S."/>
            <person name="Akerstrom W."/>
            <person name="Nylinder S."/>
            <person name="Hedman E."/>
            <person name="Kallberg Y."/>
        </authorList>
    </citation>
    <scope>NUCLEOTIDE SEQUENCE [LARGE SCALE GENOMIC DNA]</scope>
</reference>
<dbReference type="Pfam" id="PF16177">
    <property type="entry name" value="ACAS_N"/>
    <property type="match status" value="1"/>
</dbReference>
<keyword evidence="4 7" id="KW-0436">Ligase</keyword>
<evidence type="ECO:0000256" key="7">
    <source>
        <dbReference type="RuleBase" id="RU367019"/>
    </source>
</evidence>
<comment type="caution">
    <text evidence="11">The sequence shown here is derived from an EMBL/GenBank/DDBJ whole genome shotgun (WGS) entry which is preliminary data.</text>
</comment>
<sequence>MFAEVRDCLCVAQYSKTMDERAVLFLKIREGYSFSDELVNRIREAITRELTAAHVPDIILETKDLPKMDTKNLAEVPVVWQPDSQGGQIMQKFKKIIEKKYKVNLDNYWDLHKWSTDHIPELWTELWDYAGVICSKKFDKVVDLRIPLEESPAWFEGARANLAENLLKYRDEKIALVLAGEDKETEHLTYAQLYEESKLYAAAFRKFGLKKGDVVVCQMSNRKEAVIAMIAVVSIGAIWTGALPLLGSKAVLNRFKQVDPKVYLTIDTIPHESKKIDMLPKIKEITEGLPSLSKVIIVASKEDSHSKDISSIKESCFLDEFLQLGKEKDGSVPPMQFEQVTFTHPVFINYTSGTTGLPKALVHGTGFLLPIFRDFSMHLDGAEGSVWFSSSPVGWVSWNCYASLLFFGATVVLFEGSPFLLSPTYFWDLIDAFKMTHLFIPTRVVDEYQKRGYVPTKNHSLESLRIFLLGGSVVKPQIYDFMYEKVKKNVLFASSFGSTETMGSCFLADVTLPVHKGEIPAFSLGVNAETVDDDGNPVFGEMGEIVITKPIPNLALGLWNDKDNSMFREKYFSKYPGKFTTNDFGIINPFTKGLIICCRSDETLKQRGCRFGSSEIYSIVDTFPEVNDCLCVSHYNKKMDERAVLFLKIEDGYSFSDELVNRIREAIARELTIRHVPDVILETKDIPYNINGKKLEIIVKKIINNKPYNVETVKNPESFKYFQNIPELN</sequence>
<dbReference type="InterPro" id="IPR045851">
    <property type="entry name" value="AMP-bd_C_sf"/>
</dbReference>
<keyword evidence="12" id="KW-1185">Reference proteome</keyword>
<dbReference type="NCBIfam" id="TIGR01217">
    <property type="entry name" value="ac_ac_CoA_syn"/>
    <property type="match status" value="1"/>
</dbReference>
<evidence type="ECO:0000313" key="11">
    <source>
        <dbReference type="EMBL" id="CAL1295523.1"/>
    </source>
</evidence>
<evidence type="ECO:0000259" key="9">
    <source>
        <dbReference type="Pfam" id="PF00501"/>
    </source>
</evidence>
<dbReference type="InterPro" id="IPR005914">
    <property type="entry name" value="Acac_CoA_synth"/>
</dbReference>
<dbReference type="InterPro" id="IPR032387">
    <property type="entry name" value="ACAS_N"/>
</dbReference>
<dbReference type="InterPro" id="IPR042099">
    <property type="entry name" value="ANL_N_sf"/>
</dbReference>
<dbReference type="Gene3D" id="3.30.300.30">
    <property type="match status" value="1"/>
</dbReference>
<dbReference type="GO" id="GO:0005524">
    <property type="term" value="F:ATP binding"/>
    <property type="evidence" value="ECO:0007669"/>
    <property type="project" value="UniProtKB-UniRule"/>
</dbReference>
<evidence type="ECO:0000256" key="3">
    <source>
        <dbReference type="ARBA" id="ARBA00015326"/>
    </source>
</evidence>